<feature type="region of interest" description="Disordered" evidence="4">
    <location>
        <begin position="124"/>
        <end position="168"/>
    </location>
</feature>
<comment type="similarity">
    <text evidence="1">Belongs to the eukaryotic ribosomal protein eL28 family.</text>
</comment>
<feature type="domain" description="Ribosomal eL28/Mak16" evidence="5">
    <location>
        <begin position="5"/>
        <end position="123"/>
    </location>
</feature>
<name>A0AAW0ED32_9AGAR</name>
<evidence type="ECO:0000259" key="5">
    <source>
        <dbReference type="Pfam" id="PF01778"/>
    </source>
</evidence>
<feature type="compositionally biased region" description="Basic residues" evidence="4">
    <location>
        <begin position="132"/>
        <end position="142"/>
    </location>
</feature>
<dbReference type="GO" id="GO:0003735">
    <property type="term" value="F:structural constituent of ribosome"/>
    <property type="evidence" value="ECO:0007669"/>
    <property type="project" value="InterPro"/>
</dbReference>
<keyword evidence="7" id="KW-1185">Reference proteome</keyword>
<feature type="compositionally biased region" description="Acidic residues" evidence="4">
    <location>
        <begin position="158"/>
        <end position="168"/>
    </location>
</feature>
<protein>
    <submittedName>
        <fullName evidence="6">Ribosomal-L28e domain-containing protein</fullName>
    </submittedName>
</protein>
<keyword evidence="2" id="KW-0689">Ribosomal protein</keyword>
<dbReference type="Gene3D" id="3.30.390.110">
    <property type="match status" value="1"/>
</dbReference>
<sequence>MSTDLQWLLLRQNNSFQVKRGAEVGRIFSKENGNIRNIHSHKFSGLANNGTIHIVDSGNGVQIISRKKKASPHAVSRATSTDVVRARTGPRRAAGIVSSITSKKAGRPDLRTAAIARVSALLAAQKEPKQYPAKKSRSKKTKVGAAPTATRKAKASGGDDDDDLPDLV</sequence>
<proteinExistence type="inferred from homology"/>
<dbReference type="Proteomes" id="UP001362999">
    <property type="component" value="Unassembled WGS sequence"/>
</dbReference>
<organism evidence="6 7">
    <name type="scientific">Favolaschia claudopus</name>
    <dbReference type="NCBI Taxonomy" id="2862362"/>
    <lineage>
        <taxon>Eukaryota</taxon>
        <taxon>Fungi</taxon>
        <taxon>Dikarya</taxon>
        <taxon>Basidiomycota</taxon>
        <taxon>Agaricomycotina</taxon>
        <taxon>Agaricomycetes</taxon>
        <taxon>Agaricomycetidae</taxon>
        <taxon>Agaricales</taxon>
        <taxon>Marasmiineae</taxon>
        <taxon>Mycenaceae</taxon>
        <taxon>Favolaschia</taxon>
    </lineage>
</organism>
<dbReference type="GO" id="GO:1990904">
    <property type="term" value="C:ribonucleoprotein complex"/>
    <property type="evidence" value="ECO:0007669"/>
    <property type="project" value="UniProtKB-KW"/>
</dbReference>
<gene>
    <name evidence="6" type="ORF">R3P38DRAFT_2819073</name>
</gene>
<dbReference type="InterPro" id="IPR029004">
    <property type="entry name" value="Ribosomal_eL28/Mak16"/>
</dbReference>
<dbReference type="InterPro" id="IPR002672">
    <property type="entry name" value="Ribosomal_eL28"/>
</dbReference>
<keyword evidence="3" id="KW-0687">Ribonucleoprotein</keyword>
<evidence type="ECO:0000313" key="7">
    <source>
        <dbReference type="Proteomes" id="UP001362999"/>
    </source>
</evidence>
<dbReference type="EMBL" id="JAWWNJ010000001">
    <property type="protein sequence ID" value="KAK7063557.1"/>
    <property type="molecule type" value="Genomic_DNA"/>
</dbReference>
<dbReference type="AlphaFoldDB" id="A0AAW0ED32"/>
<feature type="region of interest" description="Disordered" evidence="4">
    <location>
        <begin position="68"/>
        <end position="89"/>
    </location>
</feature>
<evidence type="ECO:0000256" key="2">
    <source>
        <dbReference type="ARBA" id="ARBA00022980"/>
    </source>
</evidence>
<reference evidence="6 7" key="1">
    <citation type="journal article" date="2024" name="J Genomics">
        <title>Draft genome sequencing and assembly of Favolaschia claudopus CIRM-BRFM 2984 isolated from oak limbs.</title>
        <authorList>
            <person name="Navarro D."/>
            <person name="Drula E."/>
            <person name="Chaduli D."/>
            <person name="Cazenave R."/>
            <person name="Ahrendt S."/>
            <person name="Wang J."/>
            <person name="Lipzen A."/>
            <person name="Daum C."/>
            <person name="Barry K."/>
            <person name="Grigoriev I.V."/>
            <person name="Favel A."/>
            <person name="Rosso M.N."/>
            <person name="Martin F."/>
        </authorList>
    </citation>
    <scope>NUCLEOTIDE SEQUENCE [LARGE SCALE GENOMIC DNA]</scope>
    <source>
        <strain evidence="6 7">CIRM-BRFM 2984</strain>
    </source>
</reference>
<dbReference type="GO" id="GO:0005840">
    <property type="term" value="C:ribosome"/>
    <property type="evidence" value="ECO:0007669"/>
    <property type="project" value="UniProtKB-KW"/>
</dbReference>
<comment type="caution">
    <text evidence="6">The sequence shown here is derived from an EMBL/GenBank/DDBJ whole genome shotgun (WGS) entry which is preliminary data.</text>
</comment>
<evidence type="ECO:0000256" key="3">
    <source>
        <dbReference type="ARBA" id="ARBA00023274"/>
    </source>
</evidence>
<evidence type="ECO:0000256" key="1">
    <source>
        <dbReference type="ARBA" id="ARBA00007926"/>
    </source>
</evidence>
<dbReference type="Pfam" id="PF01778">
    <property type="entry name" value="Ribosomal_L28e"/>
    <property type="match status" value="1"/>
</dbReference>
<dbReference type="GO" id="GO:0006412">
    <property type="term" value="P:translation"/>
    <property type="evidence" value="ECO:0007669"/>
    <property type="project" value="InterPro"/>
</dbReference>
<accession>A0AAW0ED32</accession>
<evidence type="ECO:0000313" key="6">
    <source>
        <dbReference type="EMBL" id="KAK7063557.1"/>
    </source>
</evidence>
<evidence type="ECO:0000256" key="4">
    <source>
        <dbReference type="SAM" id="MobiDB-lite"/>
    </source>
</evidence>
<dbReference type="PANTHER" id="PTHR10544">
    <property type="entry name" value="60S RIBOSOMAL PROTEIN L28"/>
    <property type="match status" value="1"/>
</dbReference>